<dbReference type="Gene3D" id="1.20.1050.10">
    <property type="match status" value="1"/>
</dbReference>
<dbReference type="InterPro" id="IPR054416">
    <property type="entry name" value="GST_UstS-like_C"/>
</dbReference>
<dbReference type="CDD" id="cd00299">
    <property type="entry name" value="GST_C_family"/>
    <property type="match status" value="1"/>
</dbReference>
<dbReference type="InterPro" id="IPR036249">
    <property type="entry name" value="Thioredoxin-like_sf"/>
</dbReference>
<dbReference type="Pfam" id="PF13409">
    <property type="entry name" value="GST_N_2"/>
    <property type="match status" value="1"/>
</dbReference>
<dbReference type="InterPro" id="IPR004045">
    <property type="entry name" value="Glutathione_S-Trfase_N"/>
</dbReference>
<comment type="caution">
    <text evidence="2">The sequence shown here is derived from an EMBL/GenBank/DDBJ whole genome shotgun (WGS) entry which is preliminary data.</text>
</comment>
<gene>
    <name evidence="2" type="ORF">CONPUDRAFT_46993</name>
</gene>
<proteinExistence type="predicted"/>
<dbReference type="GeneID" id="19207177"/>
<dbReference type="Gene3D" id="3.40.30.10">
    <property type="entry name" value="Glutaredoxin"/>
    <property type="match status" value="1"/>
</dbReference>
<keyword evidence="3" id="KW-1185">Reference proteome</keyword>
<accession>A0A5M3N044</accession>
<dbReference type="OrthoDB" id="4951845at2759"/>
<organism evidence="2 3">
    <name type="scientific">Coniophora puteana (strain RWD-64-598)</name>
    <name type="common">Brown rot fungus</name>
    <dbReference type="NCBI Taxonomy" id="741705"/>
    <lineage>
        <taxon>Eukaryota</taxon>
        <taxon>Fungi</taxon>
        <taxon>Dikarya</taxon>
        <taxon>Basidiomycota</taxon>
        <taxon>Agaricomycotina</taxon>
        <taxon>Agaricomycetes</taxon>
        <taxon>Agaricomycetidae</taxon>
        <taxon>Boletales</taxon>
        <taxon>Coniophorineae</taxon>
        <taxon>Coniophoraceae</taxon>
        <taxon>Coniophora</taxon>
    </lineage>
</organism>
<dbReference type="InterPro" id="IPR036282">
    <property type="entry name" value="Glutathione-S-Trfase_C_sf"/>
</dbReference>
<evidence type="ECO:0000259" key="1">
    <source>
        <dbReference type="PROSITE" id="PS50404"/>
    </source>
</evidence>
<sequence length="266" mass="29581">MAEYSTIKPLVLYDIPSNESSPRCWGPNTAKTRFNLSYKRIPFTTQWVEYPSIAPTMESLGADPLLPVAQSPSDEPSYTLPVIYDPNHDKYVTDSFAIAQYLDSVYPTPGRELFPEGTAALQRAWEAAFTGALQKGLRAVYAGVPAKLNPPSGEYFARTRAKRFGVNTWEEISSNALDASDPSSRAAHLRELQAGLAGVEGWLKVSSGGGKWVMGDHLSWADVFLGAWLLWFSRVAEDWEEIKGWHGGRWGRFFDDILAESDVKLD</sequence>
<dbReference type="Pfam" id="PF22041">
    <property type="entry name" value="GST_C_7"/>
    <property type="match status" value="1"/>
</dbReference>
<dbReference type="RefSeq" id="XP_007763985.1">
    <property type="nucleotide sequence ID" value="XM_007765795.1"/>
</dbReference>
<dbReference type="SUPFAM" id="SSF52833">
    <property type="entry name" value="Thioredoxin-like"/>
    <property type="match status" value="1"/>
</dbReference>
<dbReference type="Proteomes" id="UP000053558">
    <property type="component" value="Unassembled WGS sequence"/>
</dbReference>
<feature type="domain" description="GST N-terminal" evidence="1">
    <location>
        <begin position="11"/>
        <end position="110"/>
    </location>
</feature>
<protein>
    <recommendedName>
        <fullName evidence="1">GST N-terminal domain-containing protein</fullName>
    </recommendedName>
</protein>
<dbReference type="PROSITE" id="PS50404">
    <property type="entry name" value="GST_NTER"/>
    <property type="match status" value="1"/>
</dbReference>
<dbReference type="SUPFAM" id="SSF47616">
    <property type="entry name" value="GST C-terminal domain-like"/>
    <property type="match status" value="1"/>
</dbReference>
<name>A0A5M3N044_CONPW</name>
<dbReference type="AlphaFoldDB" id="A0A5M3N044"/>
<reference evidence="3" key="1">
    <citation type="journal article" date="2012" name="Science">
        <title>The Paleozoic origin of enzymatic lignin decomposition reconstructed from 31 fungal genomes.</title>
        <authorList>
            <person name="Floudas D."/>
            <person name="Binder M."/>
            <person name="Riley R."/>
            <person name="Barry K."/>
            <person name="Blanchette R.A."/>
            <person name="Henrissat B."/>
            <person name="Martinez A.T."/>
            <person name="Otillar R."/>
            <person name="Spatafora J.W."/>
            <person name="Yadav J.S."/>
            <person name="Aerts A."/>
            <person name="Benoit I."/>
            <person name="Boyd A."/>
            <person name="Carlson A."/>
            <person name="Copeland A."/>
            <person name="Coutinho P.M."/>
            <person name="de Vries R.P."/>
            <person name="Ferreira P."/>
            <person name="Findley K."/>
            <person name="Foster B."/>
            <person name="Gaskell J."/>
            <person name="Glotzer D."/>
            <person name="Gorecki P."/>
            <person name="Heitman J."/>
            <person name="Hesse C."/>
            <person name="Hori C."/>
            <person name="Igarashi K."/>
            <person name="Jurgens J.A."/>
            <person name="Kallen N."/>
            <person name="Kersten P."/>
            <person name="Kohler A."/>
            <person name="Kuees U."/>
            <person name="Kumar T.K.A."/>
            <person name="Kuo A."/>
            <person name="LaButti K."/>
            <person name="Larrondo L.F."/>
            <person name="Lindquist E."/>
            <person name="Ling A."/>
            <person name="Lombard V."/>
            <person name="Lucas S."/>
            <person name="Lundell T."/>
            <person name="Martin R."/>
            <person name="McLaughlin D.J."/>
            <person name="Morgenstern I."/>
            <person name="Morin E."/>
            <person name="Murat C."/>
            <person name="Nagy L.G."/>
            <person name="Nolan M."/>
            <person name="Ohm R.A."/>
            <person name="Patyshakuliyeva A."/>
            <person name="Rokas A."/>
            <person name="Ruiz-Duenas F.J."/>
            <person name="Sabat G."/>
            <person name="Salamov A."/>
            <person name="Samejima M."/>
            <person name="Schmutz J."/>
            <person name="Slot J.C."/>
            <person name="St John F."/>
            <person name="Stenlid J."/>
            <person name="Sun H."/>
            <person name="Sun S."/>
            <person name="Syed K."/>
            <person name="Tsang A."/>
            <person name="Wiebenga A."/>
            <person name="Young D."/>
            <person name="Pisabarro A."/>
            <person name="Eastwood D.C."/>
            <person name="Martin F."/>
            <person name="Cullen D."/>
            <person name="Grigoriev I.V."/>
            <person name="Hibbett D.S."/>
        </authorList>
    </citation>
    <scope>NUCLEOTIDE SEQUENCE [LARGE SCALE GENOMIC DNA]</scope>
    <source>
        <strain evidence="3">RWD-64-598 SS2</strain>
    </source>
</reference>
<dbReference type="EMBL" id="JH711574">
    <property type="protein sequence ID" value="EIW84770.1"/>
    <property type="molecule type" value="Genomic_DNA"/>
</dbReference>
<evidence type="ECO:0000313" key="3">
    <source>
        <dbReference type="Proteomes" id="UP000053558"/>
    </source>
</evidence>
<dbReference type="KEGG" id="cput:CONPUDRAFT_46993"/>
<dbReference type="OMA" id="GRWGKHM"/>
<evidence type="ECO:0000313" key="2">
    <source>
        <dbReference type="EMBL" id="EIW84770.1"/>
    </source>
</evidence>